<protein>
    <recommendedName>
        <fullName evidence="6">FMN dependent NADH:quinone oxidoreductase</fullName>
        <ecNumber evidence="6">1.6.5.-</ecNumber>
    </recommendedName>
    <alternativeName>
        <fullName evidence="6">Azo-dye reductase</fullName>
    </alternativeName>
    <alternativeName>
        <fullName evidence="6">FMN-dependent NADH-azo compound oxidoreductase</fullName>
    </alternativeName>
    <alternativeName>
        <fullName evidence="6">FMN-dependent NADH-azoreductase</fullName>
        <ecNumber evidence="6">1.7.1.17</ecNumber>
    </alternativeName>
</protein>
<keyword evidence="2 6" id="KW-0288">FMN</keyword>
<feature type="binding site" evidence="6">
    <location>
        <position position="10"/>
    </location>
    <ligand>
        <name>FMN</name>
        <dbReference type="ChEBI" id="CHEBI:58210"/>
    </ligand>
</feature>
<dbReference type="HAMAP" id="MF_01216">
    <property type="entry name" value="Azoreductase_type1"/>
    <property type="match status" value="1"/>
</dbReference>
<comment type="catalytic activity">
    <reaction evidence="6">
        <text>2 a quinone + NADH + H(+) = 2 a 1,4-benzosemiquinone + NAD(+)</text>
        <dbReference type="Rhea" id="RHEA:65952"/>
        <dbReference type="ChEBI" id="CHEBI:15378"/>
        <dbReference type="ChEBI" id="CHEBI:57540"/>
        <dbReference type="ChEBI" id="CHEBI:57945"/>
        <dbReference type="ChEBI" id="CHEBI:132124"/>
        <dbReference type="ChEBI" id="CHEBI:134225"/>
    </reaction>
</comment>
<dbReference type="Proteomes" id="UP000708298">
    <property type="component" value="Unassembled WGS sequence"/>
</dbReference>
<keyword evidence="9" id="KW-1185">Reference proteome</keyword>
<comment type="function">
    <text evidence="6">Also exhibits azoreductase activity. Catalyzes the reductive cleavage of the azo bond in aromatic azo compounds to the corresponding amines.</text>
</comment>
<dbReference type="GO" id="GO:0009055">
    <property type="term" value="F:electron transfer activity"/>
    <property type="evidence" value="ECO:0007669"/>
    <property type="project" value="UniProtKB-UniRule"/>
</dbReference>
<dbReference type="SUPFAM" id="SSF52218">
    <property type="entry name" value="Flavoproteins"/>
    <property type="match status" value="1"/>
</dbReference>
<evidence type="ECO:0000256" key="3">
    <source>
        <dbReference type="ARBA" id="ARBA00023002"/>
    </source>
</evidence>
<keyword evidence="3 6" id="KW-0560">Oxidoreductase</keyword>
<evidence type="ECO:0000259" key="7">
    <source>
        <dbReference type="Pfam" id="PF02525"/>
    </source>
</evidence>
<dbReference type="InterPro" id="IPR003680">
    <property type="entry name" value="Flavodoxin_fold"/>
</dbReference>
<comment type="caution">
    <text evidence="8">The sequence shown here is derived from an EMBL/GenBank/DDBJ whole genome shotgun (WGS) entry which is preliminary data.</text>
</comment>
<feature type="binding site" evidence="6">
    <location>
        <begin position="96"/>
        <end position="99"/>
    </location>
    <ligand>
        <name>FMN</name>
        <dbReference type="ChEBI" id="CHEBI:58210"/>
    </ligand>
</feature>
<evidence type="ECO:0000256" key="6">
    <source>
        <dbReference type="HAMAP-Rule" id="MF_01216"/>
    </source>
</evidence>
<dbReference type="GO" id="GO:0016655">
    <property type="term" value="F:oxidoreductase activity, acting on NAD(P)H, quinone or similar compound as acceptor"/>
    <property type="evidence" value="ECO:0007669"/>
    <property type="project" value="InterPro"/>
</dbReference>
<proteinExistence type="inferred from homology"/>
<evidence type="ECO:0000256" key="2">
    <source>
        <dbReference type="ARBA" id="ARBA00022643"/>
    </source>
</evidence>
<feature type="domain" description="Flavodoxin-like fold" evidence="7">
    <location>
        <begin position="3"/>
        <end position="200"/>
    </location>
</feature>
<keyword evidence="4 6" id="KW-0520">NAD</keyword>
<reference evidence="8" key="1">
    <citation type="journal article" date="2021" name="Microorganisms">
        <title>Acidisoma silvae sp. nov. and Acidisomacellulosilytica sp. nov., Two Acidophilic Bacteria Isolated from Decaying Wood, Hydrolyzing Cellulose and Producing Poly-3-hydroxybutyrate.</title>
        <authorList>
            <person name="Mieszkin S."/>
            <person name="Pouder E."/>
            <person name="Uroz S."/>
            <person name="Simon-Colin C."/>
            <person name="Alain K."/>
        </authorList>
    </citation>
    <scope>NUCLEOTIDE SEQUENCE</scope>
    <source>
        <strain evidence="8">HW T2.11</strain>
    </source>
</reference>
<comment type="subunit">
    <text evidence="6">Homodimer.</text>
</comment>
<dbReference type="Pfam" id="PF02525">
    <property type="entry name" value="Flavodoxin_2"/>
    <property type="match status" value="1"/>
</dbReference>
<dbReference type="AlphaFoldDB" id="A0A963YQG9"/>
<evidence type="ECO:0000313" key="9">
    <source>
        <dbReference type="Proteomes" id="UP000708298"/>
    </source>
</evidence>
<dbReference type="GO" id="GO:0016652">
    <property type="term" value="F:oxidoreductase activity, acting on NAD(P)H as acceptor"/>
    <property type="evidence" value="ECO:0007669"/>
    <property type="project" value="UniProtKB-UniRule"/>
</dbReference>
<sequence>MTQVLVIESSANLANSVSRDLTKAFLAGYKAAHADAGVVTHDLVADPVPHLGVDLIGGFFGKPEELTEAQAAAIALSDKLIGQVEAADVIAIGVPMYNFGIPSTLKAWIDHILRAGRTFKYTENGPQGLLTGKKVVLFLASGGIYSDGPYKPYDFQETYLRTALGFIGLTDVTVVRAEGLALGADAAAKAVSDARAAVAALSL</sequence>
<dbReference type="Gene3D" id="3.40.50.360">
    <property type="match status" value="1"/>
</dbReference>
<dbReference type="EC" id="1.6.5.-" evidence="6"/>
<organism evidence="8 9">
    <name type="scientific">Acidisoma silvae</name>
    <dbReference type="NCBI Taxonomy" id="2802396"/>
    <lineage>
        <taxon>Bacteria</taxon>
        <taxon>Pseudomonadati</taxon>
        <taxon>Pseudomonadota</taxon>
        <taxon>Alphaproteobacteria</taxon>
        <taxon>Acetobacterales</taxon>
        <taxon>Acidocellaceae</taxon>
        <taxon>Acidisoma</taxon>
    </lineage>
</organism>
<dbReference type="EMBL" id="JAESVB010000003">
    <property type="protein sequence ID" value="MCB8875246.1"/>
    <property type="molecule type" value="Genomic_DNA"/>
</dbReference>
<gene>
    <name evidence="6" type="primary">azoR</name>
    <name evidence="8" type="ORF">ASILVAE211_08650</name>
</gene>
<comment type="catalytic activity">
    <reaction evidence="5">
        <text>N,N-dimethyl-1,4-phenylenediamine + anthranilate + 2 NAD(+) = 2-(4-dimethylaminophenyl)diazenylbenzoate + 2 NADH + 2 H(+)</text>
        <dbReference type="Rhea" id="RHEA:55872"/>
        <dbReference type="ChEBI" id="CHEBI:15378"/>
        <dbReference type="ChEBI" id="CHEBI:15783"/>
        <dbReference type="ChEBI" id="CHEBI:16567"/>
        <dbReference type="ChEBI" id="CHEBI:57540"/>
        <dbReference type="ChEBI" id="CHEBI:57945"/>
        <dbReference type="ChEBI" id="CHEBI:71579"/>
        <dbReference type="EC" id="1.7.1.17"/>
    </reaction>
    <physiologicalReaction direction="right-to-left" evidence="5">
        <dbReference type="Rhea" id="RHEA:55874"/>
    </physiologicalReaction>
</comment>
<evidence type="ECO:0000256" key="4">
    <source>
        <dbReference type="ARBA" id="ARBA00023027"/>
    </source>
</evidence>
<dbReference type="InterPro" id="IPR050104">
    <property type="entry name" value="FMN-dep_NADH:Q_OxRdtase_AzoR1"/>
</dbReference>
<dbReference type="GO" id="GO:0010181">
    <property type="term" value="F:FMN binding"/>
    <property type="evidence" value="ECO:0007669"/>
    <property type="project" value="UniProtKB-UniRule"/>
</dbReference>
<dbReference type="InterPro" id="IPR023048">
    <property type="entry name" value="NADH:quinone_OxRdtase_FMN_depd"/>
</dbReference>
<dbReference type="PANTHER" id="PTHR43741">
    <property type="entry name" value="FMN-DEPENDENT NADH-AZOREDUCTASE 1"/>
    <property type="match status" value="1"/>
</dbReference>
<accession>A0A963YQG9</accession>
<evidence type="ECO:0000313" key="8">
    <source>
        <dbReference type="EMBL" id="MCB8875246.1"/>
    </source>
</evidence>
<reference evidence="8" key="2">
    <citation type="submission" date="2021-01" db="EMBL/GenBank/DDBJ databases">
        <authorList>
            <person name="Mieszkin S."/>
            <person name="Pouder E."/>
            <person name="Alain K."/>
        </authorList>
    </citation>
    <scope>NUCLEOTIDE SEQUENCE</scope>
    <source>
        <strain evidence="8">HW T2.11</strain>
    </source>
</reference>
<name>A0A963YQG9_9PROT</name>
<comment type="cofactor">
    <cofactor evidence="6">
        <name>FMN</name>
        <dbReference type="ChEBI" id="CHEBI:58210"/>
    </cofactor>
    <text evidence="6">Binds 1 FMN per subunit.</text>
</comment>
<dbReference type="InterPro" id="IPR029039">
    <property type="entry name" value="Flavoprotein-like_sf"/>
</dbReference>
<dbReference type="RefSeq" id="WP_227320914.1">
    <property type="nucleotide sequence ID" value="NZ_JAESVB010000003.1"/>
</dbReference>
<keyword evidence="1 6" id="KW-0285">Flavoprotein</keyword>
<evidence type="ECO:0000256" key="5">
    <source>
        <dbReference type="ARBA" id="ARBA00048542"/>
    </source>
</evidence>
<feature type="binding site" evidence="6">
    <location>
        <begin position="16"/>
        <end position="18"/>
    </location>
    <ligand>
        <name>FMN</name>
        <dbReference type="ChEBI" id="CHEBI:58210"/>
    </ligand>
</feature>
<comment type="similarity">
    <text evidence="6">Belongs to the azoreductase type 1 family.</text>
</comment>
<dbReference type="PANTHER" id="PTHR43741:SF2">
    <property type="entry name" value="FMN-DEPENDENT NADH:QUINONE OXIDOREDUCTASE"/>
    <property type="match status" value="1"/>
</dbReference>
<evidence type="ECO:0000256" key="1">
    <source>
        <dbReference type="ARBA" id="ARBA00022630"/>
    </source>
</evidence>
<dbReference type="EC" id="1.7.1.17" evidence="6"/>
<comment type="function">
    <text evidence="6">Quinone reductase that provides resistance to thiol-specific stress caused by electrophilic quinones.</text>
</comment>
<comment type="caution">
    <text evidence="6">Lacks conserved residue(s) required for the propagation of feature annotation.</text>
</comment>